<dbReference type="EMBL" id="QTSX02006427">
    <property type="protein sequence ID" value="KAJ9054738.1"/>
    <property type="molecule type" value="Genomic_DNA"/>
</dbReference>
<comment type="caution">
    <text evidence="1">The sequence shown here is derived from an EMBL/GenBank/DDBJ whole genome shotgun (WGS) entry which is preliminary data.</text>
</comment>
<keyword evidence="2" id="KW-1185">Reference proteome</keyword>
<sequence length="306" mass="35243">MSSVCGICVDNFSSEPNYEELALPVVDAYFASKYTEGIMATRCGHLFHYSCIKAWFQRNRVATCPFCNSIISARSIIKLFHDWGPENNEPISDKPTKAAFNVLKEKYAVTNTCFENTNRKLQTMAGQMKSLQKRSAELEERLSQEEANSKEFEKLFRAKDMGFKEKHKILMQALSCLNQVSIITSLPKDSTFSHLFPLSQEYHHNQISIVEGVKKLREDYLEESKYSVFLFELINLRLCDEFRTKYVLELEAHRKTLERARIFQQLVFKIIEPPVVHSQDRTSSLSDLCLTIQELVDNSGLIPKSS</sequence>
<protein>
    <submittedName>
        <fullName evidence="1">Uncharacterized protein</fullName>
    </submittedName>
</protein>
<organism evidence="1 2">
    <name type="scientific">Entomophthora muscae</name>
    <dbReference type="NCBI Taxonomy" id="34485"/>
    <lineage>
        <taxon>Eukaryota</taxon>
        <taxon>Fungi</taxon>
        <taxon>Fungi incertae sedis</taxon>
        <taxon>Zoopagomycota</taxon>
        <taxon>Entomophthoromycotina</taxon>
        <taxon>Entomophthoromycetes</taxon>
        <taxon>Entomophthorales</taxon>
        <taxon>Entomophthoraceae</taxon>
        <taxon>Entomophthora</taxon>
    </lineage>
</organism>
<reference evidence="1" key="1">
    <citation type="submission" date="2022-04" db="EMBL/GenBank/DDBJ databases">
        <title>Genome of the entomopathogenic fungus Entomophthora muscae.</title>
        <authorList>
            <person name="Elya C."/>
            <person name="Lovett B.R."/>
            <person name="Lee E."/>
            <person name="Macias A.M."/>
            <person name="Hajek A.E."/>
            <person name="De Bivort B.L."/>
            <person name="Kasson M.T."/>
            <person name="De Fine Licht H.H."/>
            <person name="Stajich J.E."/>
        </authorList>
    </citation>
    <scope>NUCLEOTIDE SEQUENCE</scope>
    <source>
        <strain evidence="1">Berkeley</strain>
    </source>
</reference>
<evidence type="ECO:0000313" key="2">
    <source>
        <dbReference type="Proteomes" id="UP001165960"/>
    </source>
</evidence>
<accession>A0ACC2RX93</accession>
<name>A0ACC2RX93_9FUNG</name>
<proteinExistence type="predicted"/>
<evidence type="ECO:0000313" key="1">
    <source>
        <dbReference type="EMBL" id="KAJ9054738.1"/>
    </source>
</evidence>
<dbReference type="Proteomes" id="UP001165960">
    <property type="component" value="Unassembled WGS sequence"/>
</dbReference>
<gene>
    <name evidence="1" type="ORF">DSO57_1011050</name>
</gene>